<dbReference type="PANTHER" id="PTHR10494">
    <property type="entry name" value="BONE MORPHOGENETIC PROTEIN INHIBITOR, NOGGIN"/>
    <property type="match status" value="1"/>
</dbReference>
<keyword evidence="3" id="KW-0217">Developmental protein</keyword>
<dbReference type="GO" id="GO:0005615">
    <property type="term" value="C:extracellular space"/>
    <property type="evidence" value="ECO:0007669"/>
    <property type="project" value="TreeGrafter"/>
</dbReference>
<dbReference type="GO" id="GO:0030514">
    <property type="term" value="P:negative regulation of BMP signaling pathway"/>
    <property type="evidence" value="ECO:0007669"/>
    <property type="project" value="InterPro"/>
</dbReference>
<evidence type="ECO:0000256" key="1">
    <source>
        <dbReference type="ARBA" id="ARBA00004613"/>
    </source>
</evidence>
<name>A0A9P0A2K8_BEMTA</name>
<comment type="subcellular location">
    <subcellularLocation>
        <location evidence="1">Secreted</location>
    </subcellularLocation>
</comment>
<evidence type="ECO:0000256" key="4">
    <source>
        <dbReference type="ARBA" id="ARBA00022525"/>
    </source>
</evidence>
<keyword evidence="8" id="KW-1185">Reference proteome</keyword>
<evidence type="ECO:0000256" key="3">
    <source>
        <dbReference type="ARBA" id="ARBA00022473"/>
    </source>
</evidence>
<dbReference type="GO" id="GO:0045596">
    <property type="term" value="P:negative regulation of cell differentiation"/>
    <property type="evidence" value="ECO:0007669"/>
    <property type="project" value="InterPro"/>
</dbReference>
<dbReference type="EMBL" id="OU963863">
    <property type="protein sequence ID" value="CAH0384421.1"/>
    <property type="molecule type" value="Genomic_DNA"/>
</dbReference>
<evidence type="ECO:0000313" key="8">
    <source>
        <dbReference type="Proteomes" id="UP001152759"/>
    </source>
</evidence>
<comment type="similarity">
    <text evidence="2">Belongs to the noggin family.</text>
</comment>
<keyword evidence="4" id="KW-0964">Secreted</keyword>
<dbReference type="Pfam" id="PF05806">
    <property type="entry name" value="Noggin"/>
    <property type="match status" value="1"/>
</dbReference>
<dbReference type="KEGG" id="btab:109043622"/>
<dbReference type="GO" id="GO:0009953">
    <property type="term" value="P:dorsal/ventral pattern formation"/>
    <property type="evidence" value="ECO:0007669"/>
    <property type="project" value="TreeGrafter"/>
</dbReference>
<feature type="chain" id="PRO_5040205596" description="Noggin" evidence="6">
    <location>
        <begin position="19"/>
        <end position="288"/>
    </location>
</feature>
<dbReference type="InterPro" id="IPR008717">
    <property type="entry name" value="Noggin"/>
</dbReference>
<organism evidence="7 8">
    <name type="scientific">Bemisia tabaci</name>
    <name type="common">Sweetpotato whitefly</name>
    <name type="synonym">Aleurodes tabaci</name>
    <dbReference type="NCBI Taxonomy" id="7038"/>
    <lineage>
        <taxon>Eukaryota</taxon>
        <taxon>Metazoa</taxon>
        <taxon>Ecdysozoa</taxon>
        <taxon>Arthropoda</taxon>
        <taxon>Hexapoda</taxon>
        <taxon>Insecta</taxon>
        <taxon>Pterygota</taxon>
        <taxon>Neoptera</taxon>
        <taxon>Paraneoptera</taxon>
        <taxon>Hemiptera</taxon>
        <taxon>Sternorrhyncha</taxon>
        <taxon>Aleyrodoidea</taxon>
        <taxon>Aleyrodidae</taxon>
        <taxon>Aleyrodinae</taxon>
        <taxon>Bemisia</taxon>
    </lineage>
</organism>
<evidence type="ECO:0000256" key="5">
    <source>
        <dbReference type="ARBA" id="ARBA00022729"/>
    </source>
</evidence>
<feature type="signal peptide" evidence="6">
    <location>
        <begin position="1"/>
        <end position="18"/>
    </location>
</feature>
<dbReference type="SUPFAM" id="SSF57501">
    <property type="entry name" value="Cystine-knot cytokines"/>
    <property type="match status" value="1"/>
</dbReference>
<keyword evidence="5 6" id="KW-0732">Signal</keyword>
<evidence type="ECO:0000256" key="2">
    <source>
        <dbReference type="ARBA" id="ARBA00007480"/>
    </source>
</evidence>
<evidence type="ECO:0000313" key="7">
    <source>
        <dbReference type="EMBL" id="CAH0384421.1"/>
    </source>
</evidence>
<accession>A0A9P0A2K8</accession>
<dbReference type="Proteomes" id="UP001152759">
    <property type="component" value="Chromosome 2"/>
</dbReference>
<reference evidence="7" key="1">
    <citation type="submission" date="2021-12" db="EMBL/GenBank/DDBJ databases">
        <authorList>
            <person name="King R."/>
        </authorList>
    </citation>
    <scope>NUCLEOTIDE SEQUENCE</scope>
</reference>
<dbReference type="Gene3D" id="2.10.90.10">
    <property type="entry name" value="Cystine-knot cytokines"/>
    <property type="match status" value="1"/>
</dbReference>
<protein>
    <recommendedName>
        <fullName evidence="9">Noggin</fullName>
    </recommendedName>
</protein>
<gene>
    <name evidence="7" type="ORF">BEMITA_LOCUS3748</name>
</gene>
<evidence type="ECO:0008006" key="9">
    <source>
        <dbReference type="Google" id="ProtNLM"/>
    </source>
</evidence>
<dbReference type="InterPro" id="IPR029034">
    <property type="entry name" value="Cystine-knot_cytokine"/>
</dbReference>
<dbReference type="Gene3D" id="1.10.287.520">
    <property type="entry name" value="Helix hairpin bin"/>
    <property type="match status" value="1"/>
</dbReference>
<evidence type="ECO:0000256" key="6">
    <source>
        <dbReference type="SAM" id="SignalP"/>
    </source>
</evidence>
<sequence>MMFVQWLCWCCLYATVSSSAMQDPEEVSVPKRTDHINKTPSPSQIFRSSLSKDNTGLIGASPAALLGPGNSPMHIPLKFWENPRKSVMKPRRKDLLEPHLMKLLGKDFDYKWMRRSKEQTVPSLVGKGEAEGKTIRALRALVSQNHSHDELLQLPGNLPDQYKELVKQWLVRRATCPVRFAWVDLGPYFWPRWISKGECINDQASCSWPPGMSCTASTLKVINILRWHCRLRRPDEKRKQKPENTMTPQKGTKEYQKMKKRKKYKCMWVKVPYSVTEECSCSCSKNLL</sequence>
<dbReference type="PANTHER" id="PTHR10494:SF6">
    <property type="entry name" value="NOGGIN"/>
    <property type="match status" value="1"/>
</dbReference>
<proteinExistence type="inferred from homology"/>
<dbReference type="AlphaFoldDB" id="A0A9P0A2K8"/>